<evidence type="ECO:0000313" key="3">
    <source>
        <dbReference type="Proteomes" id="UP000756387"/>
    </source>
</evidence>
<keyword evidence="3" id="KW-1185">Reference proteome</keyword>
<dbReference type="EMBL" id="JADCSA010000002">
    <property type="protein sequence ID" value="MBE7323505.1"/>
    <property type="molecule type" value="Genomic_DNA"/>
</dbReference>
<protein>
    <recommendedName>
        <fullName evidence="4">DUF2510 domain-containing protein</fullName>
    </recommendedName>
</protein>
<proteinExistence type="predicted"/>
<evidence type="ECO:0008006" key="4">
    <source>
        <dbReference type="Google" id="ProtNLM"/>
    </source>
</evidence>
<comment type="caution">
    <text evidence="2">The sequence shown here is derived from an EMBL/GenBank/DDBJ whole genome shotgun (WGS) entry which is preliminary data.</text>
</comment>
<keyword evidence="1" id="KW-1133">Transmembrane helix</keyword>
<keyword evidence="1" id="KW-0812">Transmembrane</keyword>
<sequence>MALRQRTVGALRWDGKAWRRWNGRRWAKALYSPDRMRLTLPTPLREDPTIPHSRREHLLAQAVAAEVASGADVVLPGSVTTVVGRRRRVSHLVHALLTLLTLGMWAVVWIAMCLARTQDRVRLEVDEWGHVWGVEGNPAH</sequence>
<name>A0ABR9RQR5_9ACTN</name>
<reference evidence="2 3" key="1">
    <citation type="submission" date="2020-10" db="EMBL/GenBank/DDBJ databases">
        <title>Nocardioides sp. isolated from sludge.</title>
        <authorList>
            <person name="Zhang X."/>
        </authorList>
    </citation>
    <scope>NUCLEOTIDE SEQUENCE [LARGE SCALE GENOMIC DNA]</scope>
    <source>
        <strain evidence="2 3">Y6</strain>
    </source>
</reference>
<gene>
    <name evidence="2" type="ORF">IEQ44_02405</name>
</gene>
<dbReference type="RefSeq" id="WP_193636838.1">
    <property type="nucleotide sequence ID" value="NZ_JADCSA010000002.1"/>
</dbReference>
<organism evidence="2 3">
    <name type="scientific">Nocardioides malaquae</name>
    <dbReference type="NCBI Taxonomy" id="2773426"/>
    <lineage>
        <taxon>Bacteria</taxon>
        <taxon>Bacillati</taxon>
        <taxon>Actinomycetota</taxon>
        <taxon>Actinomycetes</taxon>
        <taxon>Propionibacteriales</taxon>
        <taxon>Nocardioidaceae</taxon>
        <taxon>Nocardioides</taxon>
    </lineage>
</organism>
<evidence type="ECO:0000313" key="2">
    <source>
        <dbReference type="EMBL" id="MBE7323505.1"/>
    </source>
</evidence>
<keyword evidence="1" id="KW-0472">Membrane</keyword>
<feature type="transmembrane region" description="Helical" evidence="1">
    <location>
        <begin position="92"/>
        <end position="112"/>
    </location>
</feature>
<dbReference type="Proteomes" id="UP000756387">
    <property type="component" value="Unassembled WGS sequence"/>
</dbReference>
<accession>A0ABR9RQR5</accession>
<evidence type="ECO:0000256" key="1">
    <source>
        <dbReference type="SAM" id="Phobius"/>
    </source>
</evidence>